<protein>
    <recommendedName>
        <fullName evidence="1">Reverse transcriptase domain-containing protein</fullName>
    </recommendedName>
</protein>
<feature type="domain" description="Reverse transcriptase" evidence="1">
    <location>
        <begin position="11"/>
        <end position="111"/>
    </location>
</feature>
<dbReference type="Pfam" id="PF00078">
    <property type="entry name" value="RVT_1"/>
    <property type="match status" value="1"/>
</dbReference>
<name>A0A814I3B9_9BILA</name>
<evidence type="ECO:0000313" key="2">
    <source>
        <dbReference type="EMBL" id="CAF1018993.1"/>
    </source>
</evidence>
<organism evidence="2 4">
    <name type="scientific">Didymodactylos carnosus</name>
    <dbReference type="NCBI Taxonomy" id="1234261"/>
    <lineage>
        <taxon>Eukaryota</taxon>
        <taxon>Metazoa</taxon>
        <taxon>Spiralia</taxon>
        <taxon>Gnathifera</taxon>
        <taxon>Rotifera</taxon>
        <taxon>Eurotatoria</taxon>
        <taxon>Bdelloidea</taxon>
        <taxon>Philodinida</taxon>
        <taxon>Philodinidae</taxon>
        <taxon>Didymodactylos</taxon>
    </lineage>
</organism>
<dbReference type="Proteomes" id="UP000663829">
    <property type="component" value="Unassembled WGS sequence"/>
</dbReference>
<dbReference type="PANTHER" id="PTHR47027:SF20">
    <property type="entry name" value="REVERSE TRANSCRIPTASE-LIKE PROTEIN WITH RNA-DIRECTED DNA POLYMERASE DOMAIN"/>
    <property type="match status" value="1"/>
</dbReference>
<proteinExistence type="predicted"/>
<keyword evidence="4" id="KW-1185">Reference proteome</keyword>
<dbReference type="InterPro" id="IPR000477">
    <property type="entry name" value="RT_dom"/>
</dbReference>
<dbReference type="EMBL" id="CAJNOQ010003571">
    <property type="protein sequence ID" value="CAF1018993.1"/>
    <property type="molecule type" value="Genomic_DNA"/>
</dbReference>
<dbReference type="Proteomes" id="UP000681722">
    <property type="component" value="Unassembled WGS sequence"/>
</dbReference>
<accession>A0A814I3B9</accession>
<evidence type="ECO:0000313" key="4">
    <source>
        <dbReference type="Proteomes" id="UP000663829"/>
    </source>
</evidence>
<dbReference type="AlphaFoldDB" id="A0A814I3B9"/>
<dbReference type="OrthoDB" id="8197512at2759"/>
<comment type="caution">
    <text evidence="2">The sequence shown here is derived from an EMBL/GenBank/DDBJ whole genome shotgun (WGS) entry which is preliminary data.</text>
</comment>
<dbReference type="SUPFAM" id="SSF56672">
    <property type="entry name" value="DNA/RNA polymerases"/>
    <property type="match status" value="1"/>
</dbReference>
<reference evidence="2" key="1">
    <citation type="submission" date="2021-02" db="EMBL/GenBank/DDBJ databases">
        <authorList>
            <person name="Nowell W R."/>
        </authorList>
    </citation>
    <scope>NUCLEOTIDE SEQUENCE</scope>
</reference>
<gene>
    <name evidence="2" type="ORF">GPM918_LOCUS14677</name>
    <name evidence="3" type="ORF">SRO942_LOCUS14677</name>
</gene>
<evidence type="ECO:0000313" key="3">
    <source>
        <dbReference type="EMBL" id="CAF3790520.1"/>
    </source>
</evidence>
<evidence type="ECO:0000259" key="1">
    <source>
        <dbReference type="Pfam" id="PF00078"/>
    </source>
</evidence>
<dbReference type="EMBL" id="CAJOBC010003571">
    <property type="protein sequence ID" value="CAF3790520.1"/>
    <property type="molecule type" value="Genomic_DNA"/>
</dbReference>
<dbReference type="InterPro" id="IPR043502">
    <property type="entry name" value="DNA/RNA_pol_sf"/>
</dbReference>
<sequence>MVYRNSRAKVRIEGELSDSFLIETGVLQGGSPSPILFSILFDFTIRKVVEEAGVDGVQLSYGSNDFYHGARENHENFNILALLYADDLVAMCETADDLETFTRTFEKVTQEFQSSRKHVL</sequence>
<dbReference type="PANTHER" id="PTHR47027">
    <property type="entry name" value="REVERSE TRANSCRIPTASE DOMAIN-CONTAINING PROTEIN"/>
    <property type="match status" value="1"/>
</dbReference>